<gene>
    <name evidence="2" type="ORF">C1637_12625</name>
    <name evidence="1" type="ORF">EG342_01315</name>
</gene>
<dbReference type="Proteomes" id="UP000236262">
    <property type="component" value="Unassembled WGS sequence"/>
</dbReference>
<sequence length="75" mass="9205">MENKIFMKEDFVRNKDNEYELQFKVSEIGEGSNLITERLNEKNEYETVQVQIRRFDDFVFIVWDKPFDGRIFFDN</sequence>
<name>A0A3G6RMZ9_CHRLC</name>
<dbReference type="RefSeq" id="WP_103292073.1">
    <property type="nucleotide sequence ID" value="NZ_CP033924.1"/>
</dbReference>
<keyword evidence="4" id="KW-1185">Reference proteome</keyword>
<accession>A0A3G6RMZ9</accession>
<evidence type="ECO:0000313" key="2">
    <source>
        <dbReference type="EMBL" id="PNW13643.1"/>
    </source>
</evidence>
<evidence type="ECO:0000313" key="3">
    <source>
        <dbReference type="Proteomes" id="UP000236262"/>
    </source>
</evidence>
<proteinExistence type="predicted"/>
<dbReference type="EMBL" id="CP033924">
    <property type="protein sequence ID" value="AZA80636.1"/>
    <property type="molecule type" value="Genomic_DNA"/>
</dbReference>
<dbReference type="OrthoDB" id="1272128at2"/>
<reference evidence="2 3" key="1">
    <citation type="submission" date="2018-01" db="EMBL/GenBank/DDBJ databases">
        <title>Draft genome sequences of Chryseobacterium lactis NCTC11390, Chryseobacterium oncorhynchi 701B-08, and Chryseobacterium viscerum 687B-08.</title>
        <authorList>
            <person name="Jeong J.-J."/>
            <person name="Lee Y.J."/>
            <person name="Park B."/>
            <person name="Choi I.-G."/>
            <person name="Kim K.D."/>
        </authorList>
    </citation>
    <scope>NUCLEOTIDE SEQUENCE [LARGE SCALE GENOMIC DNA]</scope>
    <source>
        <strain evidence="2 3">NCTC11390</strain>
    </source>
</reference>
<dbReference type="KEGG" id="clac:EG342_01315"/>
<dbReference type="Proteomes" id="UP000279972">
    <property type="component" value="Chromosome"/>
</dbReference>
<evidence type="ECO:0000313" key="1">
    <source>
        <dbReference type="EMBL" id="AZA80636.1"/>
    </source>
</evidence>
<dbReference type="EMBL" id="PPEH01000004">
    <property type="protein sequence ID" value="PNW13643.1"/>
    <property type="molecule type" value="Genomic_DNA"/>
</dbReference>
<organism evidence="2 3">
    <name type="scientific">Chryseobacterium lactis</name>
    <dbReference type="NCBI Taxonomy" id="1241981"/>
    <lineage>
        <taxon>Bacteria</taxon>
        <taxon>Pseudomonadati</taxon>
        <taxon>Bacteroidota</taxon>
        <taxon>Flavobacteriia</taxon>
        <taxon>Flavobacteriales</taxon>
        <taxon>Weeksellaceae</taxon>
        <taxon>Chryseobacterium group</taxon>
        <taxon>Chryseobacterium</taxon>
    </lineage>
</organism>
<reference evidence="1 4" key="2">
    <citation type="submission" date="2018-11" db="EMBL/GenBank/DDBJ databases">
        <title>Proposal to divide the Flavobacteriaceae and reorganize its genera based on Amino Acid Identity values calculated from whole genome sequences.</title>
        <authorList>
            <person name="Nicholson A.C."/>
            <person name="Gulvik C.A."/>
            <person name="Whitney A.M."/>
            <person name="Humrighouse B.W."/>
            <person name="Bell M."/>
            <person name="Holmes B."/>
            <person name="Steigerwalt A.G."/>
            <person name="Villarma A."/>
            <person name="Sheth M."/>
            <person name="Batra D."/>
            <person name="Pryor J."/>
            <person name="Bernardet J.-F."/>
            <person name="Hugo C."/>
            <person name="Kampfer P."/>
            <person name="Newman J."/>
            <person name="McQuiston J.R."/>
        </authorList>
    </citation>
    <scope>NUCLEOTIDE SEQUENCE [LARGE SCALE GENOMIC DNA]</scope>
    <source>
        <strain evidence="1 4">KC_1864</strain>
    </source>
</reference>
<evidence type="ECO:0000313" key="4">
    <source>
        <dbReference type="Proteomes" id="UP000279972"/>
    </source>
</evidence>
<dbReference type="AlphaFoldDB" id="A0A3G6RMZ9"/>
<protein>
    <submittedName>
        <fullName evidence="2">Glutathione synthase</fullName>
    </submittedName>
</protein>